<sequence length="127" mass="14447">MAENLLSIRLTWGEGMKEVTAAFIHEVKTKGHLAVFLKGVSFTLCIRTKDDILYIRFQNGDVKICPSEPANTYDVIITGTEERISSILMGNEKLRNAIRAKNILVDSTFRRLLFLESLFLLSRQRVS</sequence>
<dbReference type="Proteomes" id="UP000293846">
    <property type="component" value="Unassembled WGS sequence"/>
</dbReference>
<gene>
    <name evidence="1" type="ORF">E0Y62_08165</name>
</gene>
<protein>
    <recommendedName>
        <fullName evidence="3">SCP2 domain-containing protein</fullName>
    </recommendedName>
</protein>
<comment type="caution">
    <text evidence="1">The sequence shown here is derived from an EMBL/GenBank/DDBJ whole genome shotgun (WGS) entry which is preliminary data.</text>
</comment>
<name>A0A4R1AWI6_9BACI</name>
<dbReference type="STRING" id="1742358.GCA_001439605_00535"/>
<evidence type="ECO:0000313" key="1">
    <source>
        <dbReference type="EMBL" id="TCJ04766.1"/>
    </source>
</evidence>
<dbReference type="AlphaFoldDB" id="A0A4R1AWI6"/>
<reference evidence="1 2" key="1">
    <citation type="submission" date="2019-03" db="EMBL/GenBank/DDBJ databases">
        <authorList>
            <person name="Jensen L."/>
            <person name="Storgaard J."/>
            <person name="Sulaj E."/>
            <person name="Schramm A."/>
            <person name="Marshall I.P.G."/>
        </authorList>
    </citation>
    <scope>NUCLEOTIDE SEQUENCE [LARGE SCALE GENOMIC DNA]</scope>
    <source>
        <strain evidence="1 2">2017H2G3</strain>
    </source>
</reference>
<dbReference type="EMBL" id="SJTH01000007">
    <property type="protein sequence ID" value="TCJ04766.1"/>
    <property type="molecule type" value="Genomic_DNA"/>
</dbReference>
<evidence type="ECO:0000313" key="2">
    <source>
        <dbReference type="Proteomes" id="UP000293846"/>
    </source>
</evidence>
<accession>A0A4R1AWI6</accession>
<keyword evidence="2" id="KW-1185">Reference proteome</keyword>
<proteinExistence type="predicted"/>
<evidence type="ECO:0008006" key="3">
    <source>
        <dbReference type="Google" id="ProtNLM"/>
    </source>
</evidence>
<organism evidence="1 2">
    <name type="scientific">Cytobacillus praedii</name>
    <dbReference type="NCBI Taxonomy" id="1742358"/>
    <lineage>
        <taxon>Bacteria</taxon>
        <taxon>Bacillati</taxon>
        <taxon>Bacillota</taxon>
        <taxon>Bacilli</taxon>
        <taxon>Bacillales</taxon>
        <taxon>Bacillaceae</taxon>
        <taxon>Cytobacillus</taxon>
    </lineage>
</organism>